<dbReference type="OrthoDB" id="9972212at2759"/>
<dbReference type="KEGG" id="elk:111154038"/>
<dbReference type="PANTHER" id="PTHR31909">
    <property type="entry name" value="CHROMOSOME 20 ORF85 FAMILY MEMBER"/>
    <property type="match status" value="1"/>
</dbReference>
<accession>A0A2Y9KIE3</accession>
<dbReference type="InterPro" id="IPR020339">
    <property type="entry name" value="C20orf85-like"/>
</dbReference>
<dbReference type="AlphaFoldDB" id="A0A2Y9KIE3"/>
<dbReference type="CTD" id="130813"/>
<evidence type="ECO:0000313" key="3">
    <source>
        <dbReference type="RefSeq" id="XP_022369100.1"/>
    </source>
</evidence>
<dbReference type="RefSeq" id="XP_022369100.1">
    <property type="nucleotide sequence ID" value="XM_022513392.1"/>
</dbReference>
<gene>
    <name evidence="3" type="primary">LOC111154038</name>
</gene>
<organism evidence="2 3">
    <name type="scientific">Enhydra lutris kenyoni</name>
    <name type="common">northern sea otter</name>
    <dbReference type="NCBI Taxonomy" id="391180"/>
    <lineage>
        <taxon>Eukaryota</taxon>
        <taxon>Metazoa</taxon>
        <taxon>Chordata</taxon>
        <taxon>Craniata</taxon>
        <taxon>Vertebrata</taxon>
        <taxon>Euteleostomi</taxon>
        <taxon>Mammalia</taxon>
        <taxon>Eutheria</taxon>
        <taxon>Laurasiatheria</taxon>
        <taxon>Carnivora</taxon>
        <taxon>Caniformia</taxon>
        <taxon>Musteloidea</taxon>
        <taxon>Mustelidae</taxon>
        <taxon>Lutrinae</taxon>
        <taxon>Enhydra</taxon>
    </lineage>
</organism>
<sequence length="160" mass="17406">MGSRPAPGFPRTTSAGYRLPLTRLSALDSSTAQGGPAVGRGLAGSRQAPQAAEAERLGMGTNGVRQDQLWRELVEAERRGQQRWAQHWSFLKDYDPLGNRKEPVQPPEHVSLFSDTVPNSANQVVGSRVNTPLGQTLIGMDFFCVGGVRKKKLEAELQPV</sequence>
<dbReference type="Proteomes" id="UP000248482">
    <property type="component" value="Unplaced"/>
</dbReference>
<evidence type="ECO:0000256" key="1">
    <source>
        <dbReference type="SAM" id="MobiDB-lite"/>
    </source>
</evidence>
<protein>
    <submittedName>
        <fullName evidence="3">Uncharacterized protein C2orf50 homolog</fullName>
    </submittedName>
</protein>
<name>A0A2Y9KIE3_ENHLU</name>
<feature type="region of interest" description="Disordered" evidence="1">
    <location>
        <begin position="29"/>
        <end position="63"/>
    </location>
</feature>
<evidence type="ECO:0000313" key="2">
    <source>
        <dbReference type="Proteomes" id="UP000248482"/>
    </source>
</evidence>
<proteinExistence type="predicted"/>
<reference evidence="3" key="1">
    <citation type="submission" date="2025-08" db="UniProtKB">
        <authorList>
            <consortium name="RefSeq"/>
        </authorList>
    </citation>
    <scope>IDENTIFICATION</scope>
    <source>
        <tissue evidence="3">Blood</tissue>
    </source>
</reference>
<dbReference type="GeneID" id="111154038"/>
<keyword evidence="2" id="KW-1185">Reference proteome</keyword>
<dbReference type="PANTHER" id="PTHR31909:SF2">
    <property type="entry name" value="RIKEN CDNA 2410004P03 GENE"/>
    <property type="match status" value="1"/>
</dbReference>
<dbReference type="Pfam" id="PF14945">
    <property type="entry name" value="LLC1"/>
    <property type="match status" value="1"/>
</dbReference>